<evidence type="ECO:0000256" key="1">
    <source>
        <dbReference type="SAM" id="SignalP"/>
    </source>
</evidence>
<dbReference type="Proteomes" id="UP000311008">
    <property type="component" value="Chromosome"/>
</dbReference>
<feature type="signal peptide" evidence="1">
    <location>
        <begin position="1"/>
        <end position="26"/>
    </location>
</feature>
<evidence type="ECO:0000313" key="3">
    <source>
        <dbReference type="Proteomes" id="UP000311008"/>
    </source>
</evidence>
<gene>
    <name evidence="2" type="ORF">FIU01_07335</name>
</gene>
<dbReference type="AlphaFoldDB" id="A0A5B8CTI0"/>
<dbReference type="RefSeq" id="WP_140003687.1">
    <property type="nucleotide sequence ID" value="NZ_CP040946.1"/>
</dbReference>
<keyword evidence="1" id="KW-0732">Signal</keyword>
<reference evidence="3" key="1">
    <citation type="journal article" date="2019" name="ISME J.">
        <title>Evolution in action: habitat transition from sediment to the pelagial leads to genome streamlining in Methylophilaceae.</title>
        <authorList>
            <person name="Salcher M."/>
            <person name="Schaefle D."/>
            <person name="Kaspar M."/>
            <person name="Neuenschwander S.M."/>
            <person name="Ghai R."/>
        </authorList>
    </citation>
    <scope>NUCLEOTIDE SEQUENCE [LARGE SCALE GENOMIC DNA]</scope>
    <source>
        <strain evidence="3">MMS-M-51</strain>
    </source>
</reference>
<accession>A0A5B8CTI0</accession>
<keyword evidence="3" id="KW-1185">Reference proteome</keyword>
<name>A0A5B8CTI0_9PROT</name>
<protein>
    <submittedName>
        <fullName evidence="2">DUF1566 domain-containing protein</fullName>
    </submittedName>
</protein>
<feature type="chain" id="PRO_5022714873" evidence="1">
    <location>
        <begin position="27"/>
        <end position="271"/>
    </location>
</feature>
<sequence>MLLKLKTRSRIYVAASLFLASFSAKAELSSYNLNGVDLVYSSVSNVTWTKDGNLLGSMIANRGFQTVVGEIIAASPTIKNIPNGYGSYSNFDDDIARSVYIVTEQDFSEVDGSSSWWGAMAFANYLNSIRYGGSHHWQLPTLATNSSASGLGSNDQVSGDEFVELFYHELNAELYSNIPNTLMFDNEVTGVYWSGTEEIDPEEPFSIYKAHAFLTSYGFQISTFKNYANHAWVVTPGQISAVPEPKSLAMLLAGLVLLGISMGWNKQSQRA</sequence>
<dbReference type="KEGG" id="mmec:FIU01_07335"/>
<proteinExistence type="predicted"/>
<dbReference type="OrthoDB" id="8537107at2"/>
<dbReference type="EMBL" id="CP040946">
    <property type="protein sequence ID" value="QDC44356.1"/>
    <property type="molecule type" value="Genomic_DNA"/>
</dbReference>
<organism evidence="2 3">
    <name type="scientific">Methylophilus medardicus</name>
    <dbReference type="NCBI Taxonomy" id="2588534"/>
    <lineage>
        <taxon>Bacteria</taxon>
        <taxon>Pseudomonadati</taxon>
        <taxon>Pseudomonadota</taxon>
        <taxon>Betaproteobacteria</taxon>
        <taxon>Nitrosomonadales</taxon>
        <taxon>Methylophilaceae</taxon>
        <taxon>Methylophilus</taxon>
    </lineage>
</organism>
<evidence type="ECO:0000313" key="2">
    <source>
        <dbReference type="EMBL" id="QDC44356.1"/>
    </source>
</evidence>